<dbReference type="EMBL" id="QBIY01011305">
    <property type="protein sequence ID" value="RXN33028.1"/>
    <property type="molecule type" value="Genomic_DNA"/>
</dbReference>
<evidence type="ECO:0000256" key="1">
    <source>
        <dbReference type="SAM" id="MobiDB-lite"/>
    </source>
</evidence>
<evidence type="ECO:0000313" key="4">
    <source>
        <dbReference type="Proteomes" id="UP000290572"/>
    </source>
</evidence>
<protein>
    <submittedName>
        <fullName evidence="3">Arachidonate 5-lipoxygenase</fullName>
    </submittedName>
</protein>
<dbReference type="GO" id="GO:0016702">
    <property type="term" value="F:oxidoreductase activity, acting on single donors with incorporation of molecular oxygen, incorporation of two atoms of oxygen"/>
    <property type="evidence" value="ECO:0007669"/>
    <property type="project" value="InterPro"/>
</dbReference>
<feature type="domain" description="Lipoxygenase" evidence="2">
    <location>
        <begin position="180"/>
        <end position="273"/>
    </location>
</feature>
<dbReference type="InterPro" id="IPR036392">
    <property type="entry name" value="PLAT/LH2_dom_sf"/>
</dbReference>
<dbReference type="PROSITE" id="PS51393">
    <property type="entry name" value="LIPOXYGENASE_3"/>
    <property type="match status" value="1"/>
</dbReference>
<accession>A0A498NMN9</accession>
<sequence>MSASVGEGAEEPKPMELASIDPANLPSPSNPLLAIRLKELEFKMSRQQYQSQLLQVRAVELETQRAIRLKELDLGLKAQQPAHFPAAEAPSVNVPVSAPVNASTPSPVPAPRSPFQEFCLDIHVKKNIGNIVWVKLEKDQGNHPWFCKHIKVQKPSGDCNVFPCYCWLVDTRLQMIREGTARLSQDDKDFQVHRKDELEFEQKKFRWIEWSPGFPMCIDAKVHELPKEAQFDEEKQTDFKQNSLKAHIATFIDPGAWTEKLGRDLEMLGVIQV</sequence>
<evidence type="ECO:0000259" key="2">
    <source>
        <dbReference type="PROSITE" id="PS51393"/>
    </source>
</evidence>
<dbReference type="InterPro" id="IPR013819">
    <property type="entry name" value="LipOase_C"/>
</dbReference>
<evidence type="ECO:0000313" key="3">
    <source>
        <dbReference type="EMBL" id="RXN33028.1"/>
    </source>
</evidence>
<dbReference type="Proteomes" id="UP000290572">
    <property type="component" value="Unassembled WGS sequence"/>
</dbReference>
<evidence type="ECO:0007829" key="5">
    <source>
        <dbReference type="PeptideAtlas" id="A0A498NMN9"/>
    </source>
</evidence>
<reference evidence="3 4" key="1">
    <citation type="submission" date="2018-03" db="EMBL/GenBank/DDBJ databases">
        <title>Draft genome sequence of Rohu Carp (Labeo rohita).</title>
        <authorList>
            <person name="Das P."/>
            <person name="Kushwaha B."/>
            <person name="Joshi C.G."/>
            <person name="Kumar D."/>
            <person name="Nagpure N.S."/>
            <person name="Sahoo L."/>
            <person name="Das S.P."/>
            <person name="Bit A."/>
            <person name="Patnaik S."/>
            <person name="Meher P.K."/>
            <person name="Jayasankar P."/>
            <person name="Koringa P.G."/>
            <person name="Patel N.V."/>
            <person name="Hinsu A.T."/>
            <person name="Kumar R."/>
            <person name="Pandey M."/>
            <person name="Agarwal S."/>
            <person name="Srivastava S."/>
            <person name="Singh M."/>
            <person name="Iquebal M.A."/>
            <person name="Jaiswal S."/>
            <person name="Angadi U.B."/>
            <person name="Kumar N."/>
            <person name="Raza M."/>
            <person name="Shah T.M."/>
            <person name="Rai A."/>
            <person name="Jena J.K."/>
        </authorList>
    </citation>
    <scope>NUCLEOTIDE SEQUENCE [LARGE SCALE GENOMIC DNA]</scope>
    <source>
        <strain evidence="3">DASCIFA01</strain>
        <tissue evidence="3">Testis</tissue>
    </source>
</reference>
<keyword evidence="4" id="KW-1185">Reference proteome</keyword>
<feature type="region of interest" description="Disordered" evidence="1">
    <location>
        <begin position="1"/>
        <end position="27"/>
    </location>
</feature>
<dbReference type="SUPFAM" id="SSF49723">
    <property type="entry name" value="Lipase/lipooxygenase domain (PLAT/LH2 domain)"/>
    <property type="match status" value="1"/>
</dbReference>
<gene>
    <name evidence="3" type="ORF">ROHU_015924</name>
</gene>
<dbReference type="Gene3D" id="1.20.245.10">
    <property type="entry name" value="Lipoxygenase-1, Domain 5"/>
    <property type="match status" value="1"/>
</dbReference>
<dbReference type="Pfam" id="PF01477">
    <property type="entry name" value="PLAT"/>
    <property type="match status" value="1"/>
</dbReference>
<dbReference type="SUPFAM" id="SSF48484">
    <property type="entry name" value="Lipoxigenase"/>
    <property type="match status" value="1"/>
</dbReference>
<dbReference type="AlphaFoldDB" id="A0A498NMN9"/>
<dbReference type="InterPro" id="IPR001024">
    <property type="entry name" value="PLAT/LH2_dom"/>
</dbReference>
<dbReference type="InterPro" id="IPR036226">
    <property type="entry name" value="LipOase_C_sf"/>
</dbReference>
<comment type="caution">
    <text evidence="3">The sequence shown here is derived from an EMBL/GenBank/DDBJ whole genome shotgun (WGS) entry which is preliminary data.</text>
</comment>
<keyword evidence="5" id="KW-1267">Proteomics identification</keyword>
<dbReference type="Gene3D" id="2.60.60.20">
    <property type="entry name" value="PLAT/LH2 domain"/>
    <property type="match status" value="1"/>
</dbReference>
<name>A0A498NMN9_LABRO</name>
<dbReference type="GO" id="GO:0046872">
    <property type="term" value="F:metal ion binding"/>
    <property type="evidence" value="ECO:0007669"/>
    <property type="project" value="InterPro"/>
</dbReference>
<proteinExistence type="evidence at protein level"/>
<organism evidence="3 4">
    <name type="scientific">Labeo rohita</name>
    <name type="common">Indian major carp</name>
    <name type="synonym">Cyprinus rohita</name>
    <dbReference type="NCBI Taxonomy" id="84645"/>
    <lineage>
        <taxon>Eukaryota</taxon>
        <taxon>Metazoa</taxon>
        <taxon>Chordata</taxon>
        <taxon>Craniata</taxon>
        <taxon>Vertebrata</taxon>
        <taxon>Euteleostomi</taxon>
        <taxon>Actinopterygii</taxon>
        <taxon>Neopterygii</taxon>
        <taxon>Teleostei</taxon>
        <taxon>Ostariophysi</taxon>
        <taxon>Cypriniformes</taxon>
        <taxon>Cyprinidae</taxon>
        <taxon>Labeoninae</taxon>
        <taxon>Labeonini</taxon>
        <taxon>Labeo</taxon>
    </lineage>
</organism>